<feature type="transmembrane region" description="Helical" evidence="6">
    <location>
        <begin position="57"/>
        <end position="76"/>
    </location>
</feature>
<evidence type="ECO:0000256" key="6">
    <source>
        <dbReference type="SAM" id="Phobius"/>
    </source>
</evidence>
<accession>A0A1W1C2F5</accession>
<keyword evidence="5 6" id="KW-0472">Membrane</keyword>
<comment type="subcellular location">
    <subcellularLocation>
        <location evidence="1">Membrane</location>
        <topology evidence="1">Multi-pass membrane protein</topology>
    </subcellularLocation>
</comment>
<organism evidence="7">
    <name type="scientific">hydrothermal vent metagenome</name>
    <dbReference type="NCBI Taxonomy" id="652676"/>
    <lineage>
        <taxon>unclassified sequences</taxon>
        <taxon>metagenomes</taxon>
        <taxon>ecological metagenomes</taxon>
    </lineage>
</organism>
<protein>
    <submittedName>
        <fullName evidence="7">Acid membrane antigen A</fullName>
    </submittedName>
</protein>
<feature type="transmembrane region" description="Helical" evidence="6">
    <location>
        <begin position="224"/>
        <end position="251"/>
    </location>
</feature>
<proteinExistence type="inferred from homology"/>
<evidence type="ECO:0000256" key="2">
    <source>
        <dbReference type="ARBA" id="ARBA00009773"/>
    </source>
</evidence>
<gene>
    <name evidence="7" type="ORF">MNB_SV-6-1470</name>
</gene>
<feature type="transmembrane region" description="Helical" evidence="6">
    <location>
        <begin position="140"/>
        <end position="162"/>
    </location>
</feature>
<dbReference type="EMBL" id="FPHC01000055">
    <property type="protein sequence ID" value="SFV59881.1"/>
    <property type="molecule type" value="Genomic_DNA"/>
</dbReference>
<evidence type="ECO:0000313" key="7">
    <source>
        <dbReference type="EMBL" id="SFV59881.1"/>
    </source>
</evidence>
<name>A0A1W1C2F5_9ZZZZ</name>
<keyword evidence="3 6" id="KW-0812">Transmembrane</keyword>
<dbReference type="Pfam" id="PF01594">
    <property type="entry name" value="AI-2E_transport"/>
    <property type="match status" value="1"/>
</dbReference>
<dbReference type="PANTHER" id="PTHR21716">
    <property type="entry name" value="TRANSMEMBRANE PROTEIN"/>
    <property type="match status" value="1"/>
</dbReference>
<feature type="transmembrane region" description="Helical" evidence="6">
    <location>
        <begin position="27"/>
        <end position="45"/>
    </location>
</feature>
<dbReference type="GO" id="GO:0016020">
    <property type="term" value="C:membrane"/>
    <property type="evidence" value="ECO:0007669"/>
    <property type="project" value="UniProtKB-SubCell"/>
</dbReference>
<evidence type="ECO:0000256" key="1">
    <source>
        <dbReference type="ARBA" id="ARBA00004141"/>
    </source>
</evidence>
<dbReference type="InterPro" id="IPR002549">
    <property type="entry name" value="AI-2E-like"/>
</dbReference>
<feature type="transmembrane region" description="Helical" evidence="6">
    <location>
        <begin position="258"/>
        <end position="281"/>
    </location>
</feature>
<evidence type="ECO:0000256" key="5">
    <source>
        <dbReference type="ARBA" id="ARBA00023136"/>
    </source>
</evidence>
<feature type="transmembrane region" description="Helical" evidence="6">
    <location>
        <begin position="5"/>
        <end position="21"/>
    </location>
</feature>
<keyword evidence="4 6" id="KW-1133">Transmembrane helix</keyword>
<dbReference type="AlphaFoldDB" id="A0A1W1C2F5"/>
<reference evidence="7" key="1">
    <citation type="submission" date="2016-10" db="EMBL/GenBank/DDBJ databases">
        <authorList>
            <person name="de Groot N.N."/>
        </authorList>
    </citation>
    <scope>NUCLEOTIDE SEQUENCE</scope>
</reference>
<evidence type="ECO:0000256" key="4">
    <source>
        <dbReference type="ARBA" id="ARBA00022989"/>
    </source>
</evidence>
<dbReference type="PANTHER" id="PTHR21716:SF4">
    <property type="entry name" value="TRANSMEMBRANE PROTEIN 245"/>
    <property type="match status" value="1"/>
</dbReference>
<sequence length="350" mass="39040">MGKTNTSVIFILFALAIWGAYTIYEPFLLSMVVAMLLTMATYNLTKKLTKKFNCRKLSSLIMTIFLIVIIFAPIIYATTAGVEYATHIDKALLKKAIHSLDEMLQHIPYFGDKVRQNFNETEILNSIQKSAYYLTSIGSAGIGFVKNMLFVVLFYFIINLYGDRIFELIRSMLPVSRIKSAKMIHEISSTMEVVFYSTIATALLEGLLFGIFVANFGFNGVLLGIVYGFSSLIPVIGGALVWVPVALYTWAQIDSHTAWVIVLYSVIMISIIADTFVKPVIIKVIKEDMLNNSNDINELAIFFSIVAGMSSYGIWGMILGPAITSFLIGMTRVYIEYNRSNTQPNSSSAN</sequence>
<feature type="transmembrane region" description="Helical" evidence="6">
    <location>
        <begin position="301"/>
        <end position="329"/>
    </location>
</feature>
<comment type="similarity">
    <text evidence="2">Belongs to the autoinducer-2 exporter (AI-2E) (TC 2.A.86) family.</text>
</comment>
<evidence type="ECO:0000256" key="3">
    <source>
        <dbReference type="ARBA" id="ARBA00022692"/>
    </source>
</evidence>
<feature type="transmembrane region" description="Helical" evidence="6">
    <location>
        <begin position="193"/>
        <end position="218"/>
    </location>
</feature>